<dbReference type="SUPFAM" id="SSF51735">
    <property type="entry name" value="NAD(P)-binding Rossmann-fold domains"/>
    <property type="match status" value="1"/>
</dbReference>
<evidence type="ECO:0000256" key="6">
    <source>
        <dbReference type="ARBA" id="ARBA00023136"/>
    </source>
</evidence>
<dbReference type="Gene3D" id="3.40.50.720">
    <property type="entry name" value="NAD(P)-binding Rossmann-like Domain"/>
    <property type="match status" value="1"/>
</dbReference>
<comment type="subcellular location">
    <subcellularLocation>
        <location evidence="1">Mitochondrion outer membrane</location>
        <topology evidence="1">Peripheral membrane protein</topology>
    </subcellularLocation>
</comment>
<name>A0A3N4IBI4_ASCIM</name>
<proteinExistence type="inferred from homology"/>
<evidence type="ECO:0000313" key="7">
    <source>
        <dbReference type="EMBL" id="RPA81500.1"/>
    </source>
</evidence>
<evidence type="ECO:0000256" key="1">
    <source>
        <dbReference type="ARBA" id="ARBA00004450"/>
    </source>
</evidence>
<comment type="similarity">
    <text evidence="2">Belongs to the FMP52 family.</text>
</comment>
<evidence type="ECO:0000256" key="5">
    <source>
        <dbReference type="ARBA" id="ARBA00023128"/>
    </source>
</evidence>
<accession>A0A3N4IBI4</accession>
<protein>
    <recommendedName>
        <fullName evidence="9">NAD(P)-binding domain-containing protein</fullName>
    </recommendedName>
</protein>
<dbReference type="PANTHER" id="PTHR14097:SF7">
    <property type="entry name" value="OXIDOREDUCTASE HTATIP2"/>
    <property type="match status" value="1"/>
</dbReference>
<evidence type="ECO:0000313" key="8">
    <source>
        <dbReference type="Proteomes" id="UP000275078"/>
    </source>
</evidence>
<sequence>MSISAAVAGATGLGAHITTQLLANPSVSSVISLTRRKHEIPEVSPKYNNIVNAETSTWYNEFHTALKNAGTSIAFSGLGSTRAQAGGLENQRKIDVDLNYDLAKAAKETGTVKTYVLISSGGADSKSFAPYMKMKGELEDKLIGLKFERTVILRPGFLMGDRGERSRMGEGLAIGLVNATTMLLGNWLKDKIAAEGPVVARAAIKAGLAQGADWKGDENGVWIVDQSEVIRLGKSE</sequence>
<dbReference type="InterPro" id="IPR036291">
    <property type="entry name" value="NAD(P)-bd_dom_sf"/>
</dbReference>
<dbReference type="GO" id="GO:0051170">
    <property type="term" value="P:import into nucleus"/>
    <property type="evidence" value="ECO:0007669"/>
    <property type="project" value="TreeGrafter"/>
</dbReference>
<evidence type="ECO:0000256" key="2">
    <source>
        <dbReference type="ARBA" id="ARBA00006617"/>
    </source>
</evidence>
<keyword evidence="5" id="KW-0496">Mitochondrion</keyword>
<dbReference type="InterPro" id="IPR014843">
    <property type="entry name" value="Him1/Fmp52"/>
</dbReference>
<evidence type="ECO:0000256" key="4">
    <source>
        <dbReference type="ARBA" id="ARBA00022946"/>
    </source>
</evidence>
<reference evidence="7 8" key="1">
    <citation type="journal article" date="2018" name="Nat. Ecol. Evol.">
        <title>Pezizomycetes genomes reveal the molecular basis of ectomycorrhizal truffle lifestyle.</title>
        <authorList>
            <person name="Murat C."/>
            <person name="Payen T."/>
            <person name="Noel B."/>
            <person name="Kuo A."/>
            <person name="Morin E."/>
            <person name="Chen J."/>
            <person name="Kohler A."/>
            <person name="Krizsan K."/>
            <person name="Balestrini R."/>
            <person name="Da Silva C."/>
            <person name="Montanini B."/>
            <person name="Hainaut M."/>
            <person name="Levati E."/>
            <person name="Barry K.W."/>
            <person name="Belfiori B."/>
            <person name="Cichocki N."/>
            <person name="Clum A."/>
            <person name="Dockter R.B."/>
            <person name="Fauchery L."/>
            <person name="Guy J."/>
            <person name="Iotti M."/>
            <person name="Le Tacon F."/>
            <person name="Lindquist E.A."/>
            <person name="Lipzen A."/>
            <person name="Malagnac F."/>
            <person name="Mello A."/>
            <person name="Molinier V."/>
            <person name="Miyauchi S."/>
            <person name="Poulain J."/>
            <person name="Riccioni C."/>
            <person name="Rubini A."/>
            <person name="Sitrit Y."/>
            <person name="Splivallo R."/>
            <person name="Traeger S."/>
            <person name="Wang M."/>
            <person name="Zifcakova L."/>
            <person name="Wipf D."/>
            <person name="Zambonelli A."/>
            <person name="Paolocci F."/>
            <person name="Nowrousian M."/>
            <person name="Ottonello S."/>
            <person name="Baldrian P."/>
            <person name="Spatafora J.W."/>
            <person name="Henrissat B."/>
            <person name="Nagy L.G."/>
            <person name="Aury J.M."/>
            <person name="Wincker P."/>
            <person name="Grigoriev I.V."/>
            <person name="Bonfante P."/>
            <person name="Martin F.M."/>
        </authorList>
    </citation>
    <scope>NUCLEOTIDE SEQUENCE [LARGE SCALE GENOMIC DNA]</scope>
    <source>
        <strain evidence="7 8">RN42</strain>
    </source>
</reference>
<dbReference type="Proteomes" id="UP000275078">
    <property type="component" value="Unassembled WGS sequence"/>
</dbReference>
<keyword evidence="4" id="KW-0809">Transit peptide</keyword>
<dbReference type="PANTHER" id="PTHR14097">
    <property type="entry name" value="OXIDOREDUCTASE HTATIP2"/>
    <property type="match status" value="1"/>
</dbReference>
<evidence type="ECO:0008006" key="9">
    <source>
        <dbReference type="Google" id="ProtNLM"/>
    </source>
</evidence>
<evidence type="ECO:0000256" key="3">
    <source>
        <dbReference type="ARBA" id="ARBA00022787"/>
    </source>
</evidence>
<dbReference type="AlphaFoldDB" id="A0A3N4IBI4"/>
<dbReference type="STRING" id="1160509.A0A3N4IBI4"/>
<dbReference type="FunFam" id="3.40.50.720:FF:000366">
    <property type="entry name" value="Protein FMP52, mitochondrial"/>
    <property type="match status" value="1"/>
</dbReference>
<dbReference type="EMBL" id="ML119679">
    <property type="protein sequence ID" value="RPA81500.1"/>
    <property type="molecule type" value="Genomic_DNA"/>
</dbReference>
<dbReference type="OrthoDB" id="430436at2759"/>
<keyword evidence="6" id="KW-0472">Membrane</keyword>
<dbReference type="Pfam" id="PF08732">
    <property type="entry name" value="HIM1"/>
    <property type="match status" value="1"/>
</dbReference>
<gene>
    <name evidence="7" type="ORF">BJ508DRAFT_112670</name>
</gene>
<keyword evidence="3" id="KW-1000">Mitochondrion outer membrane</keyword>
<organism evidence="7 8">
    <name type="scientific">Ascobolus immersus RN42</name>
    <dbReference type="NCBI Taxonomy" id="1160509"/>
    <lineage>
        <taxon>Eukaryota</taxon>
        <taxon>Fungi</taxon>
        <taxon>Dikarya</taxon>
        <taxon>Ascomycota</taxon>
        <taxon>Pezizomycotina</taxon>
        <taxon>Pezizomycetes</taxon>
        <taxon>Pezizales</taxon>
        <taxon>Ascobolaceae</taxon>
        <taxon>Ascobolus</taxon>
    </lineage>
</organism>
<dbReference type="GO" id="GO:0005741">
    <property type="term" value="C:mitochondrial outer membrane"/>
    <property type="evidence" value="ECO:0007669"/>
    <property type="project" value="UniProtKB-SubCell"/>
</dbReference>
<keyword evidence="8" id="KW-1185">Reference proteome</keyword>